<keyword evidence="5 8" id="KW-0812">Transmembrane</keyword>
<evidence type="ECO:0000256" key="4">
    <source>
        <dbReference type="ARBA" id="ARBA00022679"/>
    </source>
</evidence>
<feature type="transmembrane region" description="Helical" evidence="8">
    <location>
        <begin position="487"/>
        <end position="508"/>
    </location>
</feature>
<reference evidence="10 11" key="1">
    <citation type="submission" date="2020-08" db="EMBL/GenBank/DDBJ databases">
        <title>Genomic Encyclopedia of Type Strains, Phase IV (KMG-V): Genome sequencing to study the core and pangenomes of soil and plant-associated prokaryotes.</title>
        <authorList>
            <person name="Whitman W."/>
        </authorList>
    </citation>
    <scope>NUCLEOTIDE SEQUENCE [LARGE SCALE GENOMIC DNA]</scope>
    <source>
        <strain evidence="10 11">X5P2</strain>
    </source>
</reference>
<feature type="transmembrane region" description="Helical" evidence="8">
    <location>
        <begin position="207"/>
        <end position="237"/>
    </location>
</feature>
<feature type="transmembrane region" description="Helical" evidence="8">
    <location>
        <begin position="427"/>
        <end position="448"/>
    </location>
</feature>
<keyword evidence="7 8" id="KW-0472">Membrane</keyword>
<feature type="transmembrane region" description="Helical" evidence="8">
    <location>
        <begin position="249"/>
        <end position="268"/>
    </location>
</feature>
<feature type="transmembrane region" description="Helical" evidence="8">
    <location>
        <begin position="514"/>
        <end position="533"/>
    </location>
</feature>
<feature type="transmembrane region" description="Helical" evidence="8">
    <location>
        <begin position="25"/>
        <end position="47"/>
    </location>
</feature>
<feature type="transmembrane region" description="Helical" evidence="8">
    <location>
        <begin position="111"/>
        <end position="131"/>
    </location>
</feature>
<evidence type="ECO:0000259" key="9">
    <source>
        <dbReference type="Pfam" id="PF13231"/>
    </source>
</evidence>
<gene>
    <name evidence="10" type="ORF">HDF14_002282</name>
</gene>
<feature type="domain" description="Glycosyltransferase RgtA/B/C/D-like" evidence="9">
    <location>
        <begin position="84"/>
        <end position="263"/>
    </location>
</feature>
<evidence type="ECO:0000256" key="8">
    <source>
        <dbReference type="SAM" id="Phobius"/>
    </source>
</evidence>
<keyword evidence="11" id="KW-1185">Reference proteome</keyword>
<keyword evidence="3" id="KW-0328">Glycosyltransferase</keyword>
<dbReference type="RefSeq" id="WP_260698174.1">
    <property type="nucleotide sequence ID" value="NZ_JACHEB010000004.1"/>
</dbReference>
<dbReference type="AlphaFoldDB" id="A0A9X0U5E4"/>
<organism evidence="10 11">
    <name type="scientific">Tunturiibacter gelidiferens</name>
    <dbReference type="NCBI Taxonomy" id="3069689"/>
    <lineage>
        <taxon>Bacteria</taxon>
        <taxon>Pseudomonadati</taxon>
        <taxon>Acidobacteriota</taxon>
        <taxon>Terriglobia</taxon>
        <taxon>Terriglobales</taxon>
        <taxon>Acidobacteriaceae</taxon>
        <taxon>Tunturiibacter</taxon>
    </lineage>
</organism>
<feature type="transmembrane region" description="Helical" evidence="8">
    <location>
        <begin position="143"/>
        <end position="160"/>
    </location>
</feature>
<comment type="subcellular location">
    <subcellularLocation>
        <location evidence="1">Cell membrane</location>
        <topology evidence="1">Multi-pass membrane protein</topology>
    </subcellularLocation>
</comment>
<dbReference type="GO" id="GO:0016763">
    <property type="term" value="F:pentosyltransferase activity"/>
    <property type="evidence" value="ECO:0007669"/>
    <property type="project" value="TreeGrafter"/>
</dbReference>
<dbReference type="Pfam" id="PF13231">
    <property type="entry name" value="PMT_2"/>
    <property type="match status" value="1"/>
</dbReference>
<dbReference type="GO" id="GO:0005886">
    <property type="term" value="C:plasma membrane"/>
    <property type="evidence" value="ECO:0007669"/>
    <property type="project" value="UniProtKB-SubCell"/>
</dbReference>
<feature type="transmembrane region" description="Helical" evidence="8">
    <location>
        <begin position="274"/>
        <end position="294"/>
    </location>
</feature>
<name>A0A9X0U5E4_9BACT</name>
<dbReference type="InterPro" id="IPR038731">
    <property type="entry name" value="RgtA/B/C-like"/>
</dbReference>
<feature type="transmembrane region" description="Helical" evidence="8">
    <location>
        <begin position="88"/>
        <end position="106"/>
    </location>
</feature>
<dbReference type="EMBL" id="JACHEB010000004">
    <property type="protein sequence ID" value="MBB5328672.1"/>
    <property type="molecule type" value="Genomic_DNA"/>
</dbReference>
<feature type="transmembrane region" description="Helical" evidence="8">
    <location>
        <begin position="167"/>
        <end position="187"/>
    </location>
</feature>
<evidence type="ECO:0000256" key="1">
    <source>
        <dbReference type="ARBA" id="ARBA00004651"/>
    </source>
</evidence>
<evidence type="ECO:0000256" key="6">
    <source>
        <dbReference type="ARBA" id="ARBA00022989"/>
    </source>
</evidence>
<dbReference type="InterPro" id="IPR050297">
    <property type="entry name" value="LipidA_mod_glycosyltrf_83"/>
</dbReference>
<evidence type="ECO:0000313" key="10">
    <source>
        <dbReference type="EMBL" id="MBB5328672.1"/>
    </source>
</evidence>
<dbReference type="PANTHER" id="PTHR33908">
    <property type="entry name" value="MANNOSYLTRANSFERASE YKCB-RELATED"/>
    <property type="match status" value="1"/>
</dbReference>
<proteinExistence type="predicted"/>
<evidence type="ECO:0000313" key="11">
    <source>
        <dbReference type="Proteomes" id="UP000535182"/>
    </source>
</evidence>
<comment type="caution">
    <text evidence="10">The sequence shown here is derived from an EMBL/GenBank/DDBJ whole genome shotgun (WGS) entry which is preliminary data.</text>
</comment>
<evidence type="ECO:0000256" key="7">
    <source>
        <dbReference type="ARBA" id="ARBA00023136"/>
    </source>
</evidence>
<dbReference type="Proteomes" id="UP000535182">
    <property type="component" value="Unassembled WGS sequence"/>
</dbReference>
<sequence length="656" mass="72169">MQPDHLYEEAIVHEPSPQNAAPRRLWSPVSLAIIFSLWLILQIGGLFSPGLLDDVDSIYIEIAREMLQRHDFVTPTIDGIRFFDKPPLMYWMAAGSMHLFGIHDWAARFPLALAVLALLLAVYALGIRLFATTSPIDKPERGGFYAALAVATSIGPYLYTRFYIPDILLALWMTLAVHLFLVTLNRLQSDGTSSSQRQKSTLQPCLAFAAVMAANVLTKGLIGLVFPIGFVLLYLAFTKQLRLVFKLHLIPSTVVFLALAAPWHILAALRTPAIPLPAGFGLPATGGWAWFYLYNEHIARFLSKRIPHDYGQTPVLLFWLYLAIWVLPWTVFLPGAIANHVRTLRNRASNITANTLSVARDHEAALSLLLWSILVMGFFSLSSRQEYYSIPAIPALCLLAGGLLARADQSSRSTRPEATATESALHWHAYLLLPLATIIAILCGYFAITAPRPAPGADLASLLNSNPDFYNLSLGHLFDLTGDAMGIFRGPLIAVSLSMLGVGFGSYLLRRRSFTYAANLVLAAAMTLTLLAAHEGLVRFYPILGSKALAATVNHDIRPGDRVIIDGWLSSGSSILFYTGQQAALVNGRIYGPWYGSFWPDAPPIFGTDEGLRQAWSGSQRIFLLTFNKQRAADLARFAPVHLLASEGGKFILSNR</sequence>
<dbReference type="GO" id="GO:0010041">
    <property type="term" value="P:response to iron(III) ion"/>
    <property type="evidence" value="ECO:0007669"/>
    <property type="project" value="TreeGrafter"/>
</dbReference>
<dbReference type="PANTHER" id="PTHR33908:SF3">
    <property type="entry name" value="UNDECAPRENYL PHOSPHATE-ALPHA-4-AMINO-4-DEOXY-L-ARABINOSE ARABINOSYL TRANSFERASE"/>
    <property type="match status" value="1"/>
</dbReference>
<feature type="transmembrane region" description="Helical" evidence="8">
    <location>
        <begin position="388"/>
        <end position="407"/>
    </location>
</feature>
<keyword evidence="4" id="KW-0808">Transferase</keyword>
<protein>
    <submittedName>
        <fullName evidence="10">4-amino-4-deoxy-L-arabinose transferase-like glycosyltransferase</fullName>
    </submittedName>
</protein>
<evidence type="ECO:0000256" key="2">
    <source>
        <dbReference type="ARBA" id="ARBA00022475"/>
    </source>
</evidence>
<keyword evidence="2" id="KW-1003">Cell membrane</keyword>
<evidence type="ECO:0000256" key="3">
    <source>
        <dbReference type="ARBA" id="ARBA00022676"/>
    </source>
</evidence>
<evidence type="ECO:0000256" key="5">
    <source>
        <dbReference type="ARBA" id="ARBA00022692"/>
    </source>
</evidence>
<keyword evidence="6 8" id="KW-1133">Transmembrane helix</keyword>
<accession>A0A9X0U5E4</accession>
<dbReference type="GO" id="GO:0009103">
    <property type="term" value="P:lipopolysaccharide biosynthetic process"/>
    <property type="evidence" value="ECO:0007669"/>
    <property type="project" value="UniProtKB-ARBA"/>
</dbReference>
<feature type="transmembrane region" description="Helical" evidence="8">
    <location>
        <begin position="315"/>
        <end position="337"/>
    </location>
</feature>